<keyword evidence="3" id="KW-1185">Reference proteome</keyword>
<dbReference type="PANTHER" id="PTHR35335">
    <property type="entry name" value="UPF0716 PROTEIN FXSA"/>
    <property type="match status" value="1"/>
</dbReference>
<keyword evidence="1" id="KW-0472">Membrane</keyword>
<feature type="transmembrane region" description="Helical" evidence="1">
    <location>
        <begin position="75"/>
        <end position="100"/>
    </location>
</feature>
<evidence type="ECO:0000313" key="3">
    <source>
        <dbReference type="Proteomes" id="UP000298133"/>
    </source>
</evidence>
<name>A0A4Y8UKV0_9GAMM</name>
<comment type="caution">
    <text evidence="2">The sequence shown here is derived from an EMBL/GenBank/DDBJ whole genome shotgun (WGS) entry which is preliminary data.</text>
</comment>
<reference evidence="2 3" key="1">
    <citation type="submission" date="2019-03" db="EMBL/GenBank/DDBJ databases">
        <title>Draft genome of Gammaproteobacteria bacterium LSUCC0057, a member of the SAR92 clade.</title>
        <authorList>
            <person name="Lanclos V.C."/>
            <person name="Doiron C."/>
            <person name="Henson M.W."/>
            <person name="Thrash J.C."/>
        </authorList>
    </citation>
    <scope>NUCLEOTIDE SEQUENCE [LARGE SCALE GENOMIC DNA]</scope>
    <source>
        <strain evidence="2 3">LSUCC0057</strain>
    </source>
</reference>
<evidence type="ECO:0000256" key="1">
    <source>
        <dbReference type="SAM" id="Phobius"/>
    </source>
</evidence>
<evidence type="ECO:0000313" key="2">
    <source>
        <dbReference type="EMBL" id="TFH68437.1"/>
    </source>
</evidence>
<dbReference type="EMBL" id="SPIA01000001">
    <property type="protein sequence ID" value="TFH68437.1"/>
    <property type="molecule type" value="Genomic_DNA"/>
</dbReference>
<dbReference type="OrthoDB" id="9792788at2"/>
<gene>
    <name evidence="2" type="ORF">E3W66_00290</name>
</gene>
<dbReference type="InterPro" id="IPR007313">
    <property type="entry name" value="FxsA"/>
</dbReference>
<organism evidence="2 3">
    <name type="scientific">Gammaproteobacteria bacterium LSUCC0057</name>
    <dbReference type="NCBI Taxonomy" id="2559237"/>
    <lineage>
        <taxon>Bacteria</taxon>
        <taxon>Pseudomonadati</taxon>
        <taxon>Pseudomonadota</taxon>
        <taxon>Gammaproteobacteria</taxon>
        <taxon>Cellvibrionales</taxon>
        <taxon>Porticoccaceae</taxon>
        <taxon>SAR92 clade</taxon>
    </lineage>
</organism>
<proteinExistence type="predicted"/>
<accession>A0A4Y8UKV0</accession>
<dbReference type="Proteomes" id="UP000298133">
    <property type="component" value="Unassembled WGS sequence"/>
</dbReference>
<dbReference type="Pfam" id="PF04186">
    <property type="entry name" value="FxsA"/>
    <property type="match status" value="1"/>
</dbReference>
<feature type="transmembrane region" description="Helical" evidence="1">
    <location>
        <begin position="33"/>
        <end position="55"/>
    </location>
</feature>
<dbReference type="AlphaFoldDB" id="A0A4Y8UKV0"/>
<keyword evidence="1" id="KW-0812">Transmembrane</keyword>
<feature type="transmembrane region" description="Helical" evidence="1">
    <location>
        <begin position="6"/>
        <end position="26"/>
    </location>
</feature>
<dbReference type="PANTHER" id="PTHR35335:SF1">
    <property type="entry name" value="UPF0716 PROTEIN FXSA"/>
    <property type="match status" value="1"/>
</dbReference>
<keyword evidence="1" id="KW-1133">Transmembrane helix</keyword>
<sequence>MPLPLLLFIVIPAIEIVVLIQVGGLLGATTTLLLILATAFIGYRLLRIQGFDTLWRGQQKLSRGELPAQELIEGVLLAFCGALLLTPGFITDLIGFAGLVPVWRRALGRRLLARSASMSFHSRHPGADIYEGEYSEQRDRLQR</sequence>
<dbReference type="NCBIfam" id="NF008528">
    <property type="entry name" value="PRK11463.1-2"/>
    <property type="match status" value="1"/>
</dbReference>
<dbReference type="GO" id="GO:0016020">
    <property type="term" value="C:membrane"/>
    <property type="evidence" value="ECO:0007669"/>
    <property type="project" value="InterPro"/>
</dbReference>
<protein>
    <submittedName>
        <fullName evidence="2">FxsA family protein</fullName>
    </submittedName>
</protein>